<feature type="transmembrane region" description="Helical" evidence="1">
    <location>
        <begin position="165"/>
        <end position="186"/>
    </location>
</feature>
<evidence type="ECO:0000313" key="3">
    <source>
        <dbReference type="Proteomes" id="UP000334923"/>
    </source>
</evidence>
<reference evidence="2 3" key="1">
    <citation type="submission" date="2019-09" db="EMBL/GenBank/DDBJ databases">
        <authorList>
            <person name="Cremers G."/>
        </authorList>
    </citation>
    <scope>NUCLEOTIDE SEQUENCE [LARGE SCALE GENOMIC DNA]</scope>
    <source>
        <strain evidence="2">4A</strain>
    </source>
</reference>
<dbReference type="OrthoDB" id="194033at2"/>
<evidence type="ECO:0000313" key="2">
    <source>
        <dbReference type="EMBL" id="VVM06018.1"/>
    </source>
</evidence>
<name>A0A5E6M9Y6_9BACT</name>
<sequence length="206" mass="21950">MRKKWLTLGRILGISLAVAWGMQPRLSWAHGGGSGGLECGMMQQAGYAIHMDVYVYAHGGTDGMGGMGSFKTYCRNVPTTGKMSLVLDLVTPQLRKIPIECKVLSSDGKVAAQFPAQVYSNGVASLDLNLPDRGRYMVELTLVGKTGPDGKPLVFQFPITVGMGVIWMALAAVGLLVVGGVGAFAYRRMARRPRMTGPRGIEASAS</sequence>
<dbReference type="Proteomes" id="UP000334923">
    <property type="component" value="Unassembled WGS sequence"/>
</dbReference>
<evidence type="ECO:0000256" key="1">
    <source>
        <dbReference type="SAM" id="Phobius"/>
    </source>
</evidence>
<dbReference type="RefSeq" id="WP_142659818.1">
    <property type="nucleotide sequence ID" value="NZ_CABFVA020000037.1"/>
</dbReference>
<protein>
    <submittedName>
        <fullName evidence="2">Uncharacterized protein</fullName>
    </submittedName>
</protein>
<gene>
    <name evidence="2" type="ORF">MAMT_00913</name>
</gene>
<organism evidence="2 3">
    <name type="scientific">Methylacidimicrobium tartarophylax</name>
    <dbReference type="NCBI Taxonomy" id="1041768"/>
    <lineage>
        <taxon>Bacteria</taxon>
        <taxon>Pseudomonadati</taxon>
        <taxon>Verrucomicrobiota</taxon>
        <taxon>Methylacidimicrobium</taxon>
    </lineage>
</organism>
<keyword evidence="1" id="KW-1133">Transmembrane helix</keyword>
<keyword evidence="3" id="KW-1185">Reference proteome</keyword>
<keyword evidence="1" id="KW-0472">Membrane</keyword>
<dbReference type="EMBL" id="CABFVA020000037">
    <property type="protein sequence ID" value="VVM06018.1"/>
    <property type="molecule type" value="Genomic_DNA"/>
</dbReference>
<accession>A0A5E6M9Y6</accession>
<dbReference type="AlphaFoldDB" id="A0A5E6M9Y6"/>
<proteinExistence type="predicted"/>
<keyword evidence="1" id="KW-0812">Transmembrane</keyword>